<evidence type="ECO:0000313" key="1">
    <source>
        <dbReference type="EMBL" id="AXH66584.1"/>
    </source>
</evidence>
<evidence type="ECO:0000313" key="2">
    <source>
        <dbReference type="Proteomes" id="UP000259040"/>
    </source>
</evidence>
<reference evidence="1 2" key="1">
    <citation type="submission" date="2018-07" db="EMBL/GenBank/DDBJ databases">
        <authorList>
            <person name="Boyd E.M."/>
            <person name="Barkley D.B."/>
            <person name="Naeem H."/>
            <person name="Vanhorne R."/>
            <person name="Nayek S."/>
            <person name="Layton S.R."/>
            <person name="Hughes L.E."/>
            <person name="Garlena R.A."/>
            <person name="Russell D.A."/>
            <person name="Pope W.H."/>
            <person name="Jacobs-Sera D."/>
            <person name="Hatfull G.F."/>
        </authorList>
    </citation>
    <scope>NUCLEOTIDE SEQUENCE [LARGE SCALE GENOMIC DNA]</scope>
</reference>
<sequence>MNQRQQAHALISLYKKLYKERYGIESSVNSYSAQWGFMTAMNDLKYPVLREVLDYYFTCDANGHSIDNFFHRYMELNKMRLDLIKDAEKRKEIMRETAERVRRMEERANNSGEAN</sequence>
<protein>
    <submittedName>
        <fullName evidence="1">Uncharacterized protein</fullName>
    </submittedName>
</protein>
<proteinExistence type="predicted"/>
<dbReference type="EMBL" id="MH576964">
    <property type="protein sequence ID" value="AXH66584.1"/>
    <property type="molecule type" value="Genomic_DNA"/>
</dbReference>
<gene>
    <name evidence="1" type="primary">75</name>
    <name evidence="1" type="ORF">SEA_STARBOW_75</name>
</gene>
<name>A0A345M7W3_9CAUD</name>
<accession>A0A345M7W3</accession>
<organism evidence="1 2">
    <name type="scientific">Streptomyces phage Starbow</name>
    <dbReference type="NCBI Taxonomy" id="2283266"/>
    <lineage>
        <taxon>Viruses</taxon>
        <taxon>Duplodnaviria</taxon>
        <taxon>Heunggongvirae</taxon>
        <taxon>Uroviricota</taxon>
        <taxon>Caudoviricetes</taxon>
        <taxon>Stanwilliamsviridae</taxon>
        <taxon>Boydwoodruffvirinae</taxon>
        <taxon>Karimacvirus</taxon>
        <taxon>Karimacvirus karimac</taxon>
        <taxon>Streptomyces virus Karimac</taxon>
    </lineage>
</organism>
<dbReference type="Proteomes" id="UP000259040">
    <property type="component" value="Segment"/>
</dbReference>